<organism evidence="5 6">
    <name type="scientific">Streptomyces pyxinicus</name>
    <dbReference type="NCBI Taxonomy" id="2970331"/>
    <lineage>
        <taxon>Bacteria</taxon>
        <taxon>Bacillati</taxon>
        <taxon>Actinomycetota</taxon>
        <taxon>Actinomycetes</taxon>
        <taxon>Kitasatosporales</taxon>
        <taxon>Streptomycetaceae</taxon>
        <taxon>Streptomyces</taxon>
    </lineage>
</organism>
<feature type="domain" description="DUF6531" evidence="3">
    <location>
        <begin position="88"/>
        <end position="158"/>
    </location>
</feature>
<dbReference type="InterPro" id="IPR050708">
    <property type="entry name" value="T6SS_VgrG/RHS"/>
</dbReference>
<sequence>MPPVKVGANRPVKSRPAKDPDDSVFLPWLREQRAHAKDPESAASARKSKQAGKASAASVLNLVPEGQGDVPWHRYTSFAITDALTAKIDYSTGNLMLTATDFDIAGVGQRLRLARTYNSLDAPFGRVSQRWWQQYERYLSVSSSEVIFYDASGATVRFKKNSDGSFTTPKGYSQDLKKNSDGTYTLTKWKSGSKETYNASGTLTKVTDRNHGTVTVTQNSSGGFKLTETRSGRWIELTKTNATLWQAKDTTGRTAAYTLDTDGNVSATTDTEGKTTAFGYDTSGRVNKITTAEGRVTVFTYDDTNRVTSMLRATGFNASGSTGPTWTYAYTSDSPTASGTTTATDPELHATTYEHDGDGQVTKVTDALGHNRSTKFDANHNIDTATDAMGSGTTPGNATDYGFNDRNNLETVKAPTGGTTVNHWQTIAGGDVPSDSTNPDGEKTSFTYDTVGNTTSVAQTGTGGGNVSYDYNPATPSCGGFEGQRCKAKTKMTAAKTVTTDFHYDAKGNLDKVTPPAPLDKTTYTYDDLGRTKSVTDARGVTVSYTYDNRDRIRTVTSPNTVKVEYGYDGDGNLVQRTDGTGTVKYQFDPLQRETVRTLQDTSQTLLAYTPAGNVDYYQDPAGKVDYTWNEVNKLKELKDPQGRLTTYDYNKNDTRTTTTYPGGTVQKVDVDNSSRPKNIKVTSAQGTLVNLDYTYGYGTDGKTDGDKIRTSTDNVSGLKRTYSYDGAGRFSYAKEENKGGKLNTSFQYCYDLAGNLTSQGTDQGCPGGTTYTYNDAQELTAKSSTKGGWSYDPIGNETAADSNPDSTRTAEKWTDHSQLSSLTVNGKTYAGQYGSTDQSERIALGDTVFHNGPLGLSAKTTAGTDMGFNREPGGTLNSMTTGGKTYYYLTDALGSVVALADIDGNKVDSYTYSPRGVRILAQSTEPVAQPYRFAGNYQDPTGLYHLQARYYDANIGRFTQPDPSGQEQNPYLYAEGDPVNRIDPNGLLSLGDVFDAKDLYEAAQDAYNGDTKALWGDVAGAAAGLATDTACNFGLGLLDVPTAGAATVLGETGCTLASAAVGDAASNAVKG</sequence>
<feature type="region of interest" description="Disordered" evidence="2">
    <location>
        <begin position="1"/>
        <end position="25"/>
    </location>
</feature>
<feature type="domain" description="Teneurin-like YD-shell" evidence="4">
    <location>
        <begin position="489"/>
        <end position="589"/>
    </location>
</feature>
<evidence type="ECO:0000259" key="3">
    <source>
        <dbReference type="Pfam" id="PF20148"/>
    </source>
</evidence>
<evidence type="ECO:0000259" key="4">
    <source>
        <dbReference type="Pfam" id="PF25023"/>
    </source>
</evidence>
<dbReference type="Pfam" id="PF05593">
    <property type="entry name" value="RHS_repeat"/>
    <property type="match status" value="2"/>
</dbReference>
<dbReference type="Proteomes" id="UP001205612">
    <property type="component" value="Unassembled WGS sequence"/>
</dbReference>
<dbReference type="NCBIfam" id="TIGR03696">
    <property type="entry name" value="Rhs_assc_core"/>
    <property type="match status" value="1"/>
</dbReference>
<feature type="region of interest" description="Disordered" evidence="2">
    <location>
        <begin position="784"/>
        <end position="815"/>
    </location>
</feature>
<feature type="domain" description="Teneurin-like YD-shell" evidence="4">
    <location>
        <begin position="875"/>
        <end position="965"/>
    </location>
</feature>
<keyword evidence="6" id="KW-1185">Reference proteome</keyword>
<keyword evidence="1" id="KW-0677">Repeat</keyword>
<dbReference type="InterPro" id="IPR022385">
    <property type="entry name" value="Rhs_assc_core"/>
</dbReference>
<accession>A0ABT2AZ83</accession>
<reference evidence="5 6" key="1">
    <citation type="submission" date="2022-08" db="EMBL/GenBank/DDBJ databases">
        <authorList>
            <person name="Somphong A."/>
            <person name="Phongsopitanun W."/>
        </authorList>
    </citation>
    <scope>NUCLEOTIDE SEQUENCE [LARGE SCALE GENOMIC DNA]</scope>
    <source>
        <strain evidence="5 6">LP11</strain>
    </source>
</reference>
<evidence type="ECO:0000256" key="1">
    <source>
        <dbReference type="ARBA" id="ARBA00022737"/>
    </source>
</evidence>
<dbReference type="RefSeq" id="WP_258777933.1">
    <property type="nucleotide sequence ID" value="NZ_JANUGP010000005.1"/>
</dbReference>
<dbReference type="Gene3D" id="2.180.10.10">
    <property type="entry name" value="RHS repeat-associated core"/>
    <property type="match status" value="2"/>
</dbReference>
<gene>
    <name evidence="5" type="ORF">NX794_09400</name>
</gene>
<dbReference type="PANTHER" id="PTHR32305:SF15">
    <property type="entry name" value="PROTEIN RHSA-RELATED"/>
    <property type="match status" value="1"/>
</dbReference>
<dbReference type="NCBIfam" id="TIGR01643">
    <property type="entry name" value="YD_repeat_2x"/>
    <property type="match status" value="3"/>
</dbReference>
<dbReference type="Pfam" id="PF20148">
    <property type="entry name" value="DUF6531"/>
    <property type="match status" value="1"/>
</dbReference>
<dbReference type="EMBL" id="JANUGP010000005">
    <property type="protein sequence ID" value="MCS0601441.1"/>
    <property type="molecule type" value="Genomic_DNA"/>
</dbReference>
<dbReference type="InterPro" id="IPR031325">
    <property type="entry name" value="RHS_repeat"/>
</dbReference>
<evidence type="ECO:0000313" key="5">
    <source>
        <dbReference type="EMBL" id="MCS0601441.1"/>
    </source>
</evidence>
<name>A0ABT2AZ83_9ACTN</name>
<comment type="caution">
    <text evidence="5">The sequence shown here is derived from an EMBL/GenBank/DDBJ whole genome shotgun (WGS) entry which is preliminary data.</text>
</comment>
<dbReference type="Pfam" id="PF25023">
    <property type="entry name" value="TEN_YD-shell"/>
    <property type="match status" value="2"/>
</dbReference>
<dbReference type="InterPro" id="IPR006530">
    <property type="entry name" value="YD"/>
</dbReference>
<dbReference type="InterPro" id="IPR056823">
    <property type="entry name" value="TEN-like_YD-shell"/>
</dbReference>
<evidence type="ECO:0000313" key="6">
    <source>
        <dbReference type="Proteomes" id="UP001205612"/>
    </source>
</evidence>
<protein>
    <submittedName>
        <fullName evidence="5">DUF6531 domain-containing protein</fullName>
    </submittedName>
</protein>
<evidence type="ECO:0000256" key="2">
    <source>
        <dbReference type="SAM" id="MobiDB-lite"/>
    </source>
</evidence>
<dbReference type="InterPro" id="IPR045351">
    <property type="entry name" value="DUF6531"/>
</dbReference>
<proteinExistence type="predicted"/>
<dbReference type="PANTHER" id="PTHR32305">
    <property type="match status" value="1"/>
</dbReference>